<evidence type="ECO:0000313" key="2">
    <source>
        <dbReference type="EMBL" id="RPA80210.1"/>
    </source>
</evidence>
<name>A0A3N4I7W8_ASCIM</name>
<dbReference type="EMBL" id="ML119690">
    <property type="protein sequence ID" value="RPA80210.1"/>
    <property type="molecule type" value="Genomic_DNA"/>
</dbReference>
<accession>A0A3N4I7W8</accession>
<evidence type="ECO:0000259" key="1">
    <source>
        <dbReference type="Pfam" id="PF14474"/>
    </source>
</evidence>
<dbReference type="Proteomes" id="UP000275078">
    <property type="component" value="Unassembled WGS sequence"/>
</dbReference>
<dbReference type="OrthoDB" id="10673184at2759"/>
<dbReference type="Pfam" id="PF14474">
    <property type="entry name" value="RTC4"/>
    <property type="match status" value="1"/>
</dbReference>
<proteinExistence type="predicted"/>
<protein>
    <recommendedName>
        <fullName evidence="1">Restriction of telomere capping protein 4 C-terminal domain-containing protein</fullName>
    </recommendedName>
</protein>
<evidence type="ECO:0000313" key="3">
    <source>
        <dbReference type="Proteomes" id="UP000275078"/>
    </source>
</evidence>
<keyword evidence="3" id="KW-1185">Reference proteome</keyword>
<organism evidence="2 3">
    <name type="scientific">Ascobolus immersus RN42</name>
    <dbReference type="NCBI Taxonomy" id="1160509"/>
    <lineage>
        <taxon>Eukaryota</taxon>
        <taxon>Fungi</taxon>
        <taxon>Dikarya</taxon>
        <taxon>Ascomycota</taxon>
        <taxon>Pezizomycotina</taxon>
        <taxon>Pezizomycetes</taxon>
        <taxon>Pezizales</taxon>
        <taxon>Ascobolaceae</taxon>
        <taxon>Ascobolus</taxon>
    </lineage>
</organism>
<sequence>MATIGCLVDGCSCLQFYPLAGNITQCADRKCKHGESLHQNDSSVEDIAKGTESPRELSAMKKTGNGTLFDKIRGLQAKQRAPVHTLEDVRNHRKIAMERDSKNSVSKRFGGKEAGFPSGSAFSINTIHQKDSGESSTNIIEEEITLLVEPRGCDPYMVKGAKVFRGFDPFLSIDDWSQEALRHCMLFDHWDKYFGLDWVLAELHFARFGTVKQIGKGYSLPTCWQTPPSGTPMGYVLQKLPYKETGSKKRDITVSLACVVDIIQLEKVKEEKESLISSPKLPSAFTGSKKRSRAISINTDTEKEEEVSEYHTQNSNQELSTIKAKWVDPTQLIEGMELEVTTPRSKRIARSSYRSFKENIPSLDVSIPNQGSIQYAVTLDDLKEDLGGKTVEALKFAINKGIPSIKWILLNSEEIQIEDRIRRLDATIKRTIAQYEKLDFYSEYRSHITKRDQEEKQIDGSDSHALHSIRLRTYSIPYGYYSLAKGELVPALIQEYGKAITRRLKATGDYDSFDITQSRFIKSVLVPEVLTHMISLDLQIYYDDALKILRNKKIMCYGDFVELEYKHYLVRHLEIFFKV</sequence>
<gene>
    <name evidence="2" type="ORF">BJ508DRAFT_307600</name>
</gene>
<dbReference type="AlphaFoldDB" id="A0A3N4I7W8"/>
<dbReference type="InterPro" id="IPR028094">
    <property type="entry name" value="RTC4_C"/>
</dbReference>
<feature type="domain" description="Restriction of telomere capping protein 4 C-terminal" evidence="1">
    <location>
        <begin position="442"/>
        <end position="551"/>
    </location>
</feature>
<reference evidence="2 3" key="1">
    <citation type="journal article" date="2018" name="Nat. Ecol. Evol.">
        <title>Pezizomycetes genomes reveal the molecular basis of ectomycorrhizal truffle lifestyle.</title>
        <authorList>
            <person name="Murat C."/>
            <person name="Payen T."/>
            <person name="Noel B."/>
            <person name="Kuo A."/>
            <person name="Morin E."/>
            <person name="Chen J."/>
            <person name="Kohler A."/>
            <person name="Krizsan K."/>
            <person name="Balestrini R."/>
            <person name="Da Silva C."/>
            <person name="Montanini B."/>
            <person name="Hainaut M."/>
            <person name="Levati E."/>
            <person name="Barry K.W."/>
            <person name="Belfiori B."/>
            <person name="Cichocki N."/>
            <person name="Clum A."/>
            <person name="Dockter R.B."/>
            <person name="Fauchery L."/>
            <person name="Guy J."/>
            <person name="Iotti M."/>
            <person name="Le Tacon F."/>
            <person name="Lindquist E.A."/>
            <person name="Lipzen A."/>
            <person name="Malagnac F."/>
            <person name="Mello A."/>
            <person name="Molinier V."/>
            <person name="Miyauchi S."/>
            <person name="Poulain J."/>
            <person name="Riccioni C."/>
            <person name="Rubini A."/>
            <person name="Sitrit Y."/>
            <person name="Splivallo R."/>
            <person name="Traeger S."/>
            <person name="Wang M."/>
            <person name="Zifcakova L."/>
            <person name="Wipf D."/>
            <person name="Zambonelli A."/>
            <person name="Paolocci F."/>
            <person name="Nowrousian M."/>
            <person name="Ottonello S."/>
            <person name="Baldrian P."/>
            <person name="Spatafora J.W."/>
            <person name="Henrissat B."/>
            <person name="Nagy L.G."/>
            <person name="Aury J.M."/>
            <person name="Wincker P."/>
            <person name="Grigoriev I.V."/>
            <person name="Bonfante P."/>
            <person name="Martin F.M."/>
        </authorList>
    </citation>
    <scope>NUCLEOTIDE SEQUENCE [LARGE SCALE GENOMIC DNA]</scope>
    <source>
        <strain evidence="2 3">RN42</strain>
    </source>
</reference>